<feature type="compositionally biased region" description="Polar residues" evidence="13">
    <location>
        <begin position="202"/>
        <end position="212"/>
    </location>
</feature>
<keyword evidence="9 12" id="KW-0238">DNA-binding</keyword>
<name>A0AAU7E3T1_9PAPI</name>
<dbReference type="Pfam" id="PF00508">
    <property type="entry name" value="PPV_E2_N"/>
    <property type="match status" value="1"/>
</dbReference>
<dbReference type="InterPro" id="IPR035975">
    <property type="entry name" value="E2/EBNA1_C_sf"/>
</dbReference>
<gene>
    <name evidence="12" type="primary">E2</name>
</gene>
<dbReference type="GO" id="GO:0000166">
    <property type="term" value="F:nucleotide binding"/>
    <property type="evidence" value="ECO:0007669"/>
    <property type="project" value="UniProtKB-UniRule"/>
</dbReference>
<evidence type="ECO:0000256" key="8">
    <source>
        <dbReference type="ARBA" id="ARBA00023015"/>
    </source>
</evidence>
<evidence type="ECO:0000313" key="16">
    <source>
        <dbReference type="EMBL" id="XBH24153.1"/>
    </source>
</evidence>
<dbReference type="GO" id="GO:0006260">
    <property type="term" value="P:DNA replication"/>
    <property type="evidence" value="ECO:0007669"/>
    <property type="project" value="UniProtKB-KW"/>
</dbReference>
<comment type="caution">
    <text evidence="12">Lacks conserved residue(s) required for the propagation of feature annotation.</text>
</comment>
<dbReference type="GO" id="GO:0003700">
    <property type="term" value="F:DNA-binding transcription factor activity"/>
    <property type="evidence" value="ECO:0007669"/>
    <property type="project" value="UniProtKB-UniRule"/>
</dbReference>
<comment type="subcellular location">
    <subcellularLocation>
        <location evidence="1 12">Host nucleus</location>
    </subcellularLocation>
</comment>
<comment type="function">
    <text evidence="12">Plays a role in the initiation of viral DNA replication. A dimer of E2 interacts with a dimer of E1 in order to improve specificity of E1 DNA binding activity. Once the complex recognizes and binds DNA at specific sites, the E2 dimer is removed from DNA. E2 also regulates viral transcription through binding to the E2RE response element (5'-ACCNNNNNNGGT-3') present in multiple copies in the regulatory regions of the viral genome. Activates or represses transcription depending on E2RE's position with regards to proximal promoter elements including the TATA-box. Repression occurs by sterically hindering the assembly of the transcription initiation complex.</text>
</comment>
<evidence type="ECO:0000256" key="1">
    <source>
        <dbReference type="ARBA" id="ARBA00004147"/>
    </source>
</evidence>
<reference evidence="16" key="1">
    <citation type="journal article" date="2024" name="Microbiome">
        <title>Substantial viral diversity in bats and rodents from East Africa: insights into evolution, recombination, and cocirculation.</title>
        <authorList>
            <person name="Wang D."/>
            <person name="Yang X."/>
            <person name="Ren Z."/>
            <person name="Hu B."/>
            <person name="Zhao H."/>
            <person name="Yang K."/>
            <person name="Shi P."/>
            <person name="Zhang Z."/>
            <person name="Feng Q."/>
            <person name="Nawenja C.V."/>
            <person name="Obanda V."/>
            <person name="Robert K."/>
            <person name="Nalikka B."/>
            <person name="Waruhiu C.N."/>
            <person name="Ochola G.O."/>
            <person name="Onyuok S.O."/>
            <person name="Ochieng H."/>
            <person name="Li B."/>
            <person name="Zhu Y."/>
            <person name="Si H."/>
            <person name="Yin J."/>
            <person name="Kristiansen K."/>
            <person name="Jin X."/>
            <person name="Xu X."/>
            <person name="Xiao M."/>
            <person name="Agwanda B."/>
            <person name="Ommeh S."/>
            <person name="Li J."/>
            <person name="Shi Z.L."/>
        </authorList>
    </citation>
    <scope>NUCLEOTIDE SEQUENCE</scope>
    <source>
        <strain evidence="16">5A/Kenya/BAT1219/2015</strain>
    </source>
</reference>
<dbReference type="InterPro" id="IPR033668">
    <property type="entry name" value="Reg_prot_E2"/>
</dbReference>
<evidence type="ECO:0000259" key="15">
    <source>
        <dbReference type="Pfam" id="PF00511"/>
    </source>
</evidence>
<dbReference type="GO" id="GO:0042025">
    <property type="term" value="C:host cell nucleus"/>
    <property type="evidence" value="ECO:0007669"/>
    <property type="project" value="UniProtKB-SubCell"/>
</dbReference>
<sequence length="393" mass="44771">MTDLSERLDSVQERILSLIEKNSEFLDDHIEYWDCIRKEQLLLHYARKQGYGRLLGQTVPSLQSSEVTAKQAIEMLIHLRSLRKSRYGAEPWTLTDTSRETFMNDPPFTFKKHPYIVDLQFDDDPENVVRLTNYRRIYHQNNGDDDWSESPGLVDYIGMYYKDDGLLVYFADFKEQAQSYSNTGLYQVMFDGKVLTADSVDSVPQQRGATPDSSEESTSGTATPPGSSSKKKGPPKSVRLRRRRGGYPRRSSGPAGQPRKPRKSRDSPRSRGLLRAAAPVSPEEVGGHHSLVGRRSGSRLQTLLQEARDPPCLGLRGTANQLKHFRFQIKKKYSQLCKYVSTSFYWTCSKSTARVGRPRMLIVFENEGQRERFSLHVNLPKGIESFKGSLFGM</sequence>
<dbReference type="SUPFAM" id="SSF54957">
    <property type="entry name" value="Viral DNA-binding domain"/>
    <property type="match status" value="1"/>
</dbReference>
<feature type="compositionally biased region" description="Basic residues" evidence="13">
    <location>
        <begin position="229"/>
        <end position="247"/>
    </location>
</feature>
<evidence type="ECO:0000256" key="3">
    <source>
        <dbReference type="ARBA" id="ARBA00022491"/>
    </source>
</evidence>
<dbReference type="Gene3D" id="1.10.287.30">
    <property type="entry name" value="E2 (early) protein, N terminal domain, subdomain 1"/>
    <property type="match status" value="1"/>
</dbReference>
<protein>
    <recommendedName>
        <fullName evidence="12">Regulatory protein E2</fullName>
    </recommendedName>
</protein>
<dbReference type="GO" id="GO:0006351">
    <property type="term" value="P:DNA-templated transcription"/>
    <property type="evidence" value="ECO:0007669"/>
    <property type="project" value="UniProtKB-UniRule"/>
</dbReference>
<dbReference type="GO" id="GO:0003677">
    <property type="term" value="F:DNA binding"/>
    <property type="evidence" value="ECO:0007669"/>
    <property type="project" value="UniProtKB-UniRule"/>
</dbReference>
<evidence type="ECO:0000256" key="13">
    <source>
        <dbReference type="SAM" id="MobiDB-lite"/>
    </source>
</evidence>
<dbReference type="InterPro" id="IPR001866">
    <property type="entry name" value="PPV_E2_N"/>
</dbReference>
<dbReference type="InterPro" id="IPR012677">
    <property type="entry name" value="Nucleotide-bd_a/b_plait_sf"/>
</dbReference>
<comment type="similarity">
    <text evidence="12">Belongs to the papillomaviridae E2 protein family.</text>
</comment>
<keyword evidence="11 12" id="KW-0804">Transcription</keyword>
<feature type="region of interest" description="Disordered" evidence="13">
    <location>
        <begin position="200"/>
        <end position="294"/>
    </location>
</feature>
<dbReference type="EMBL" id="PP712000">
    <property type="protein sequence ID" value="XBH24153.1"/>
    <property type="molecule type" value="Genomic_DNA"/>
</dbReference>
<dbReference type="InterPro" id="IPR042503">
    <property type="entry name" value="Regulatory_protein_E2_N_1"/>
</dbReference>
<dbReference type="GO" id="GO:0039693">
    <property type="term" value="P:viral DNA genome replication"/>
    <property type="evidence" value="ECO:0007669"/>
    <property type="project" value="UniProtKB-UniRule"/>
</dbReference>
<evidence type="ECO:0000256" key="11">
    <source>
        <dbReference type="ARBA" id="ARBA00023163"/>
    </source>
</evidence>
<comment type="similarity">
    <text evidence="2">Belongs to the papillomaviridae E8^E2C protein family.</text>
</comment>
<dbReference type="Gene3D" id="3.30.70.330">
    <property type="match status" value="1"/>
</dbReference>
<dbReference type="InterPro" id="IPR000427">
    <property type="entry name" value="Papillomavirus_E2_C"/>
</dbReference>
<keyword evidence="8 12" id="KW-0805">Transcription regulation</keyword>
<proteinExistence type="inferred from homology"/>
<keyword evidence="4 12" id="KW-0244">Early protein</keyword>
<evidence type="ECO:0000256" key="7">
    <source>
        <dbReference type="ARBA" id="ARBA00022705"/>
    </source>
</evidence>
<feature type="domain" description="Papillomavirus E2 N-terminal" evidence="14">
    <location>
        <begin position="1"/>
        <end position="196"/>
    </location>
</feature>
<evidence type="ECO:0000256" key="5">
    <source>
        <dbReference type="ARBA" id="ARBA00022553"/>
    </source>
</evidence>
<evidence type="ECO:0000256" key="6">
    <source>
        <dbReference type="ARBA" id="ARBA00022562"/>
    </source>
</evidence>
<organism evidence="16">
    <name type="scientific">Mops bat papillomavirus</name>
    <dbReference type="NCBI Taxonomy" id="3141892"/>
    <lineage>
        <taxon>Viruses</taxon>
        <taxon>Monodnaviria</taxon>
        <taxon>Shotokuvirae</taxon>
        <taxon>Cossaviricota</taxon>
        <taxon>Papovaviricetes</taxon>
        <taxon>Zurhausenvirales</taxon>
        <taxon>Papillomaviridae</taxon>
    </lineage>
</organism>
<feature type="compositionally biased region" description="Low complexity" evidence="13">
    <location>
        <begin position="217"/>
        <end position="228"/>
    </location>
</feature>
<dbReference type="GO" id="GO:0006275">
    <property type="term" value="P:regulation of DNA replication"/>
    <property type="evidence" value="ECO:0007669"/>
    <property type="project" value="UniProtKB-UniRule"/>
</dbReference>
<evidence type="ECO:0000256" key="10">
    <source>
        <dbReference type="ARBA" id="ARBA00023159"/>
    </source>
</evidence>
<comment type="subunit">
    <text evidence="12">Binds DNA as homodimer. Interacts with protein E1; this interaction greatly increases E1 DNA-binding activity. Interacts with protein L1; this interaction enhances E2-dependent replication and transcription activation. Interacts with protein L2; this interaction inhibits E2 transcriptional activity but not DNA replication function E2. Interacts with protein E7; this interaction inhibits E7 oncogenic activity. Interacts with host TAF1; this interaction modulates E2-dependent transcriptional regulation. Interacts with host BRD4; this interaction mediates E2 transcriptional activation function. Additionally, the interaction with host BRD4 on mitotic chromosomes mediates tethering of the viral genome. Interacts with host TOPBP1; this interaction is required for optimal viral DNA replication.</text>
</comment>
<evidence type="ECO:0000256" key="9">
    <source>
        <dbReference type="ARBA" id="ARBA00023125"/>
    </source>
</evidence>
<evidence type="ECO:0000256" key="12">
    <source>
        <dbReference type="HAMAP-Rule" id="MF_04001"/>
    </source>
</evidence>
<dbReference type="InterPro" id="IPR042504">
    <property type="entry name" value="Regulatory_protein_E2_N_2"/>
</dbReference>
<evidence type="ECO:0000259" key="14">
    <source>
        <dbReference type="Pfam" id="PF00508"/>
    </source>
</evidence>
<reference evidence="16" key="2">
    <citation type="submission" date="2024-02" db="EMBL/GenBank/DDBJ databases">
        <authorList>
            <person name="Hu B."/>
        </authorList>
    </citation>
    <scope>NUCLEOTIDE SEQUENCE</scope>
    <source>
        <strain evidence="16">5A/Kenya/BAT1219/2015</strain>
    </source>
</reference>
<keyword evidence="6 12" id="KW-1048">Host nucleus</keyword>
<accession>A0AAU7E3T1</accession>
<dbReference type="Gene3D" id="2.170.200.10">
    <property type="entry name" value="Papillomavirus E2 early protein domain"/>
    <property type="match status" value="1"/>
</dbReference>
<keyword evidence="3 12" id="KW-0678">Repressor</keyword>
<keyword evidence="5 12" id="KW-0597">Phosphoprotein</keyword>
<evidence type="ECO:0000256" key="2">
    <source>
        <dbReference type="ARBA" id="ARBA00007794"/>
    </source>
</evidence>
<keyword evidence="10 12" id="KW-0010">Activator</keyword>
<evidence type="ECO:0000256" key="4">
    <source>
        <dbReference type="ARBA" id="ARBA00022518"/>
    </source>
</evidence>
<feature type="region of interest" description="DNA-binding domain" evidence="12">
    <location>
        <begin position="309"/>
        <end position="393"/>
    </location>
</feature>
<comment type="PTM">
    <text evidence="12">Phosphorylated.</text>
</comment>
<keyword evidence="7 12" id="KW-0235">DNA replication</keyword>
<feature type="domain" description="Papillomavirus E2 C-terminal" evidence="15">
    <location>
        <begin position="311"/>
        <end position="390"/>
    </location>
</feature>
<dbReference type="Pfam" id="PF00511">
    <property type="entry name" value="PPV_E2_C"/>
    <property type="match status" value="1"/>
</dbReference>
<dbReference type="HAMAP" id="MF_04001">
    <property type="entry name" value="PPV_E2"/>
    <property type="match status" value="1"/>
</dbReference>
<dbReference type="SUPFAM" id="SSF51332">
    <property type="entry name" value="E2 regulatory, transactivation domain"/>
    <property type="match status" value="1"/>
</dbReference>
<dbReference type="InterPro" id="IPR036050">
    <property type="entry name" value="Regulatory_protein_E2_N"/>
</dbReference>